<evidence type="ECO:0000313" key="3">
    <source>
        <dbReference type="Proteomes" id="UP001363151"/>
    </source>
</evidence>
<dbReference type="EMBL" id="JBBJCI010000299">
    <property type="protein sequence ID" value="KAK7234985.1"/>
    <property type="molecule type" value="Genomic_DNA"/>
</dbReference>
<keyword evidence="3" id="KW-1185">Reference proteome</keyword>
<feature type="region of interest" description="Disordered" evidence="1">
    <location>
        <begin position="138"/>
        <end position="186"/>
    </location>
</feature>
<accession>A0ABR1FPD6</accession>
<name>A0ABR1FPD6_AURAN</name>
<evidence type="ECO:0000313" key="2">
    <source>
        <dbReference type="EMBL" id="KAK7234985.1"/>
    </source>
</evidence>
<organism evidence="2 3">
    <name type="scientific">Aureococcus anophagefferens</name>
    <name type="common">Harmful bloom alga</name>
    <dbReference type="NCBI Taxonomy" id="44056"/>
    <lineage>
        <taxon>Eukaryota</taxon>
        <taxon>Sar</taxon>
        <taxon>Stramenopiles</taxon>
        <taxon>Ochrophyta</taxon>
        <taxon>Pelagophyceae</taxon>
        <taxon>Pelagomonadales</taxon>
        <taxon>Pelagomonadaceae</taxon>
        <taxon>Aureococcus</taxon>
    </lineage>
</organism>
<protein>
    <submittedName>
        <fullName evidence="2">Uncharacterized protein</fullName>
    </submittedName>
</protein>
<evidence type="ECO:0000256" key="1">
    <source>
        <dbReference type="SAM" id="MobiDB-lite"/>
    </source>
</evidence>
<reference evidence="2 3" key="1">
    <citation type="submission" date="2024-03" db="EMBL/GenBank/DDBJ databases">
        <title>Aureococcus anophagefferens CCMP1851 and Kratosvirus quantuckense: Draft genome of a second virus-susceptible host strain in the model system.</title>
        <authorList>
            <person name="Chase E."/>
            <person name="Truchon A.R."/>
            <person name="Schepens W."/>
            <person name="Wilhelm S.W."/>
        </authorList>
    </citation>
    <scope>NUCLEOTIDE SEQUENCE [LARGE SCALE GENOMIC DNA]</scope>
    <source>
        <strain evidence="2 3">CCMP1851</strain>
    </source>
</reference>
<dbReference type="Proteomes" id="UP001363151">
    <property type="component" value="Unassembled WGS sequence"/>
</dbReference>
<proteinExistence type="predicted"/>
<sequence>MVLNLITRDLSKPKARRVAPSLLKPSLPEEKVDGDERIARQASPISITEDDFTIGDLVGESMAEGLRAVTPSPEILRESTAPGLAAAGSPPSPEILRDYFSRLGAAPEPPATATPSPPVGLAAGPDAEWLLNATALRDKGSGAPRRGRGARAAAALVPRPRRARDGPRRPPEPGHEPRRGRVGPLRLPSVADMKLVALVRSESNSSLDKVASKSPDLSPRRALLRAASSPSFSRSARSYEAVVDPDAASDDGDRFLKEMTSMPLAKVVQVVLLSRVGRLRAIVGGLRALVAGDGALDALLSASLLLAARDLALINVVVCLTILHLKLRRP</sequence>
<gene>
    <name evidence="2" type="ORF">SO694_0014108</name>
</gene>
<comment type="caution">
    <text evidence="2">The sequence shown here is derived from an EMBL/GenBank/DDBJ whole genome shotgun (WGS) entry which is preliminary data.</text>
</comment>
<feature type="compositionally biased region" description="Basic and acidic residues" evidence="1">
    <location>
        <begin position="163"/>
        <end position="179"/>
    </location>
</feature>